<protein>
    <submittedName>
        <fullName evidence="2">Uma2 family endonuclease</fullName>
    </submittedName>
</protein>
<organism evidence="2 3">
    <name type="scientific">Kineosporia babensis</name>
    <dbReference type="NCBI Taxonomy" id="499548"/>
    <lineage>
        <taxon>Bacteria</taxon>
        <taxon>Bacillati</taxon>
        <taxon>Actinomycetota</taxon>
        <taxon>Actinomycetes</taxon>
        <taxon>Kineosporiales</taxon>
        <taxon>Kineosporiaceae</taxon>
        <taxon>Kineosporia</taxon>
    </lineage>
</organism>
<proteinExistence type="predicted"/>
<dbReference type="SUPFAM" id="SSF52980">
    <property type="entry name" value="Restriction endonuclease-like"/>
    <property type="match status" value="1"/>
</dbReference>
<dbReference type="InterPro" id="IPR011335">
    <property type="entry name" value="Restrct_endonuc-II-like"/>
</dbReference>
<dbReference type="GO" id="GO:0004519">
    <property type="term" value="F:endonuclease activity"/>
    <property type="evidence" value="ECO:0007669"/>
    <property type="project" value="UniProtKB-KW"/>
</dbReference>
<keyword evidence="2" id="KW-0540">Nuclease</keyword>
<keyword evidence="3" id="KW-1185">Reference proteome</keyword>
<dbReference type="Gene3D" id="3.90.1570.10">
    <property type="entry name" value="tt1808, chain A"/>
    <property type="match status" value="1"/>
</dbReference>
<evidence type="ECO:0000259" key="1">
    <source>
        <dbReference type="Pfam" id="PF05685"/>
    </source>
</evidence>
<dbReference type="CDD" id="cd06260">
    <property type="entry name" value="DUF820-like"/>
    <property type="match status" value="1"/>
</dbReference>
<sequence>MSSAVRPVDGLGPVPGLAVEVGVLQTGVEARCWDRLQKDGKSVAATDNPYHHLGHRTVAPAVRRRRFVRTIRGGAIMAADPGRPDELTRLLALNAQRPLTVHDLPAEGPRFGLIDGELFVVPLMADGPHQQVVGDLTFQLKLRAADPGSGLPSGLQIWPGGNVIENDETIVAPDVMVVDPAFLVHGDLGIAPPGMLLAIEVSSPSTRRHDLIDKRALYERWGVPFIFVDREPDPWEIRIFGDLPQWAENLL</sequence>
<evidence type="ECO:0000313" key="3">
    <source>
        <dbReference type="Proteomes" id="UP001138997"/>
    </source>
</evidence>
<reference evidence="2" key="1">
    <citation type="submission" date="2021-11" db="EMBL/GenBank/DDBJ databases">
        <title>Streptomyces corallinus and Kineosporia corallina sp. nov., two new coral-derived marine actinobacteria.</title>
        <authorList>
            <person name="Buangrab K."/>
            <person name="Sutthacheep M."/>
            <person name="Yeemin T."/>
            <person name="Harunari E."/>
            <person name="Igarashi Y."/>
            <person name="Sripreechasak P."/>
            <person name="Kanchanasin P."/>
            <person name="Tanasupawat S."/>
            <person name="Phongsopitanun W."/>
        </authorList>
    </citation>
    <scope>NUCLEOTIDE SEQUENCE</scope>
    <source>
        <strain evidence="2">JCM 31032</strain>
    </source>
</reference>
<name>A0A9X1NEK8_9ACTN</name>
<dbReference type="Pfam" id="PF05685">
    <property type="entry name" value="Uma2"/>
    <property type="match status" value="1"/>
</dbReference>
<dbReference type="InterPro" id="IPR008538">
    <property type="entry name" value="Uma2"/>
</dbReference>
<evidence type="ECO:0000313" key="2">
    <source>
        <dbReference type="EMBL" id="MCD5312419.1"/>
    </source>
</evidence>
<gene>
    <name evidence="2" type="ORF">LR394_16035</name>
</gene>
<dbReference type="AlphaFoldDB" id="A0A9X1NEK8"/>
<comment type="caution">
    <text evidence="2">The sequence shown here is derived from an EMBL/GenBank/DDBJ whole genome shotgun (WGS) entry which is preliminary data.</text>
</comment>
<dbReference type="EMBL" id="JAJOMB010000007">
    <property type="protein sequence ID" value="MCD5312419.1"/>
    <property type="molecule type" value="Genomic_DNA"/>
</dbReference>
<dbReference type="InterPro" id="IPR012296">
    <property type="entry name" value="Nuclease_put_TT1808"/>
</dbReference>
<keyword evidence="2" id="KW-0378">Hydrolase</keyword>
<feature type="domain" description="Putative restriction endonuclease" evidence="1">
    <location>
        <begin position="102"/>
        <end position="228"/>
    </location>
</feature>
<accession>A0A9X1NEK8</accession>
<keyword evidence="2" id="KW-0255">Endonuclease</keyword>
<dbReference type="RefSeq" id="WP_231442597.1">
    <property type="nucleotide sequence ID" value="NZ_JAJOMB010000007.1"/>
</dbReference>
<dbReference type="Proteomes" id="UP001138997">
    <property type="component" value="Unassembled WGS sequence"/>
</dbReference>